<comment type="caution">
    <text evidence="1">The sequence shown here is derived from an EMBL/GenBank/DDBJ whole genome shotgun (WGS) entry which is preliminary data.</text>
</comment>
<sequence length="105" mass="12139">MCTLLHHDLKIEKSPPSSNPSQAISRHEISLSNQSLNRRHLSFFDVIAIIDQSIIDAISFLGENQPEERQKRKVRSKRKKFDVDDVNAFKNLENVGRKQAVSMYF</sequence>
<evidence type="ECO:0000313" key="1">
    <source>
        <dbReference type="EMBL" id="KAD2805959.1"/>
    </source>
</evidence>
<proteinExistence type="predicted"/>
<dbReference type="AlphaFoldDB" id="A0A5N6LWH6"/>
<dbReference type="EMBL" id="SZYD01000018">
    <property type="protein sequence ID" value="KAD2805959.1"/>
    <property type="molecule type" value="Genomic_DNA"/>
</dbReference>
<gene>
    <name evidence="1" type="ORF">E3N88_39336</name>
</gene>
<organism evidence="1 2">
    <name type="scientific">Mikania micrantha</name>
    <name type="common">bitter vine</name>
    <dbReference type="NCBI Taxonomy" id="192012"/>
    <lineage>
        <taxon>Eukaryota</taxon>
        <taxon>Viridiplantae</taxon>
        <taxon>Streptophyta</taxon>
        <taxon>Embryophyta</taxon>
        <taxon>Tracheophyta</taxon>
        <taxon>Spermatophyta</taxon>
        <taxon>Magnoliopsida</taxon>
        <taxon>eudicotyledons</taxon>
        <taxon>Gunneridae</taxon>
        <taxon>Pentapetalae</taxon>
        <taxon>asterids</taxon>
        <taxon>campanulids</taxon>
        <taxon>Asterales</taxon>
        <taxon>Asteraceae</taxon>
        <taxon>Asteroideae</taxon>
        <taxon>Heliantheae alliance</taxon>
        <taxon>Eupatorieae</taxon>
        <taxon>Mikania</taxon>
    </lineage>
</organism>
<evidence type="ECO:0000313" key="2">
    <source>
        <dbReference type="Proteomes" id="UP000326396"/>
    </source>
</evidence>
<dbReference type="Proteomes" id="UP000326396">
    <property type="component" value="Linkage Group LG8"/>
</dbReference>
<reference evidence="1 2" key="1">
    <citation type="submission" date="2019-05" db="EMBL/GenBank/DDBJ databases">
        <title>Mikania micrantha, genome provides insights into the molecular mechanism of rapid growth.</title>
        <authorList>
            <person name="Liu B."/>
        </authorList>
    </citation>
    <scope>NUCLEOTIDE SEQUENCE [LARGE SCALE GENOMIC DNA]</scope>
    <source>
        <strain evidence="1">NLD-2019</strain>
        <tissue evidence="1">Leaf</tissue>
    </source>
</reference>
<name>A0A5N6LWH6_9ASTR</name>
<keyword evidence="2" id="KW-1185">Reference proteome</keyword>
<protein>
    <submittedName>
        <fullName evidence="1">Uncharacterized protein</fullName>
    </submittedName>
</protein>
<accession>A0A5N6LWH6</accession>